<gene>
    <name evidence="4" type="ORF">BRENAR_LOCUS2156</name>
</gene>
<evidence type="ECO:0000313" key="4">
    <source>
        <dbReference type="EMBL" id="VEU21423.1"/>
    </source>
</evidence>
<feature type="region of interest" description="Disordered" evidence="3">
    <location>
        <begin position="549"/>
        <end position="595"/>
    </location>
</feature>
<dbReference type="GO" id="GO:0051286">
    <property type="term" value="C:cell tip"/>
    <property type="evidence" value="ECO:0007669"/>
    <property type="project" value="TreeGrafter"/>
</dbReference>
<feature type="compositionally biased region" description="Polar residues" evidence="3">
    <location>
        <begin position="190"/>
        <end position="199"/>
    </location>
</feature>
<protein>
    <submittedName>
        <fullName evidence="4">DEKNAAC102244</fullName>
    </submittedName>
</protein>
<dbReference type="InterPro" id="IPR015943">
    <property type="entry name" value="WD40/YVTN_repeat-like_dom_sf"/>
</dbReference>
<dbReference type="GO" id="GO:0005634">
    <property type="term" value="C:nucleus"/>
    <property type="evidence" value="ECO:0007669"/>
    <property type="project" value="TreeGrafter"/>
</dbReference>
<reference evidence="4 5" key="1">
    <citation type="submission" date="2018-12" db="EMBL/GenBank/DDBJ databases">
        <authorList>
            <person name="Tiukova I."/>
            <person name="Dainat J."/>
        </authorList>
    </citation>
    <scope>NUCLEOTIDE SEQUENCE [LARGE SCALE GENOMIC DNA]</scope>
</reference>
<keyword evidence="2" id="KW-0677">Repeat</keyword>
<organism evidence="4 5">
    <name type="scientific">Brettanomyces naardenensis</name>
    <name type="common">Yeast</name>
    <dbReference type="NCBI Taxonomy" id="13370"/>
    <lineage>
        <taxon>Eukaryota</taxon>
        <taxon>Fungi</taxon>
        <taxon>Dikarya</taxon>
        <taxon>Ascomycota</taxon>
        <taxon>Saccharomycotina</taxon>
        <taxon>Pichiomycetes</taxon>
        <taxon>Pichiales</taxon>
        <taxon>Pichiaceae</taxon>
        <taxon>Brettanomyces</taxon>
    </lineage>
</organism>
<dbReference type="Pfam" id="PF00400">
    <property type="entry name" value="WD40"/>
    <property type="match status" value="1"/>
</dbReference>
<dbReference type="InParanoid" id="A0A448YKN8"/>
<evidence type="ECO:0000256" key="2">
    <source>
        <dbReference type="ARBA" id="ARBA00022737"/>
    </source>
</evidence>
<dbReference type="InterPro" id="IPR036322">
    <property type="entry name" value="WD40_repeat_dom_sf"/>
</dbReference>
<accession>A0A448YKN8</accession>
<evidence type="ECO:0000256" key="1">
    <source>
        <dbReference type="ARBA" id="ARBA00022574"/>
    </source>
</evidence>
<dbReference type="OrthoDB" id="3367at2759"/>
<dbReference type="Proteomes" id="UP000290900">
    <property type="component" value="Unassembled WGS sequence"/>
</dbReference>
<dbReference type="GO" id="GO:0032153">
    <property type="term" value="C:cell division site"/>
    <property type="evidence" value="ECO:0007669"/>
    <property type="project" value="TreeGrafter"/>
</dbReference>
<dbReference type="SMART" id="SM00320">
    <property type="entry name" value="WD40"/>
    <property type="match status" value="4"/>
</dbReference>
<dbReference type="GO" id="GO:0045013">
    <property type="term" value="P:carbon catabolite repression of transcription"/>
    <property type="evidence" value="ECO:0007669"/>
    <property type="project" value="TreeGrafter"/>
</dbReference>
<dbReference type="InterPro" id="IPR001680">
    <property type="entry name" value="WD40_rpt"/>
</dbReference>
<dbReference type="Gene3D" id="2.130.10.10">
    <property type="entry name" value="YVTN repeat-like/Quinoprotein amine dehydrogenase"/>
    <property type="match status" value="1"/>
</dbReference>
<name>A0A448YKN8_BRENA</name>
<evidence type="ECO:0000313" key="5">
    <source>
        <dbReference type="Proteomes" id="UP000290900"/>
    </source>
</evidence>
<sequence>MYLPPDLTRYTRQTPQQFMQMLNGSILPIQVTDPNCMFRLNEEEFQFDLLDATFKPDIAIRISRTPLMAADPRTYASMSKFVEHNLRRYHSTLANANQNQLTRPLSLPPEMVGVQADGKTEVLPLGCSINPLSSDPFKNVHLTPGCLCSIVDYKVVRQWQARLSKPGAQRTAALSTGGFEPEHSSKNRGVASSSTSDPTCASHPLTIPKNNLPRNNSPFIARVFTGDNFNKKFAAAEKLLVGCHGRAVNVIILDDDPKHIEVDPPILRLYIHDGVITCTDTYPYITPTGEKNFDVLIGLASGDLMWLNPMKQKFSIWNKNGCLKKSPVTSVEWSKCGTFATAGFADGDVMVFSRDLEDDEEYGETPKEPVYKDRYMRTYRSLRSNGSGGNAHVSNPIAHYKFSKKSIVDMTTHPYYHNIVAMACDDGYLRIFDLLKERLTDLQESYYAGFLTVSFTEDGKYLLAGGEDDLVSIYEFQGVSLLAPSNSGLIKLVARLQGSESWVRDITVDRHRSKTGILYRIGTVGDDGALRFYEFQPRSLPKIKKVVNKRVAASRTDGKPVSSRKPQSSAKATAMRRVLNSKHGKNNESVSSISSNPNRRLSLMEIMSQGSNTSLQQLQFQQQQQQETSFDDQYIKGNYIFSNHRLPCLKTDSGSSGSHLHTAAGLKNCPVLYPICEKEVKLGRMSGVYFEKDYVWAFVCTGDMIRWKRP</sequence>
<dbReference type="PANTHER" id="PTHR14107">
    <property type="entry name" value="WD REPEAT PROTEIN"/>
    <property type="match status" value="1"/>
</dbReference>
<dbReference type="AlphaFoldDB" id="A0A448YKN8"/>
<dbReference type="PANTHER" id="PTHR14107:SF16">
    <property type="entry name" value="AT02583P"/>
    <property type="match status" value="1"/>
</dbReference>
<keyword evidence="5" id="KW-1185">Reference proteome</keyword>
<proteinExistence type="predicted"/>
<feature type="region of interest" description="Disordered" evidence="3">
    <location>
        <begin position="172"/>
        <end position="209"/>
    </location>
</feature>
<dbReference type="EMBL" id="CAACVR010000012">
    <property type="protein sequence ID" value="VEU21423.1"/>
    <property type="molecule type" value="Genomic_DNA"/>
</dbReference>
<dbReference type="STRING" id="13370.A0A448YKN8"/>
<evidence type="ECO:0000256" key="3">
    <source>
        <dbReference type="SAM" id="MobiDB-lite"/>
    </source>
</evidence>
<dbReference type="SUPFAM" id="SSF50978">
    <property type="entry name" value="WD40 repeat-like"/>
    <property type="match status" value="1"/>
</dbReference>
<keyword evidence="1" id="KW-0853">WD repeat</keyword>
<dbReference type="InterPro" id="IPR051362">
    <property type="entry name" value="WD_repeat_creC_regulators"/>
</dbReference>